<feature type="transmembrane region" description="Helical" evidence="7">
    <location>
        <begin position="221"/>
        <end position="241"/>
    </location>
</feature>
<feature type="transmembrane region" description="Helical" evidence="7">
    <location>
        <begin position="284"/>
        <end position="305"/>
    </location>
</feature>
<feature type="transmembrane region" description="Helical" evidence="7">
    <location>
        <begin position="247"/>
        <end position="263"/>
    </location>
</feature>
<evidence type="ECO:0000256" key="3">
    <source>
        <dbReference type="ARBA" id="ARBA00022519"/>
    </source>
</evidence>
<feature type="transmembrane region" description="Helical" evidence="7">
    <location>
        <begin position="317"/>
        <end position="337"/>
    </location>
</feature>
<gene>
    <name evidence="9" type="ORF">N5A92_22570</name>
</gene>
<evidence type="ECO:0000313" key="10">
    <source>
        <dbReference type="Proteomes" id="UP001320831"/>
    </source>
</evidence>
<feature type="domain" description="TRAP C4-dicarboxylate transport system permease DctM subunit" evidence="8">
    <location>
        <begin position="13"/>
        <end position="431"/>
    </location>
</feature>
<keyword evidence="4 7" id="KW-0812">Transmembrane</keyword>
<feature type="transmembrane region" description="Helical" evidence="7">
    <location>
        <begin position="175"/>
        <end position="201"/>
    </location>
</feature>
<feature type="transmembrane region" description="Helical" evidence="7">
    <location>
        <begin position="141"/>
        <end position="169"/>
    </location>
</feature>
<comment type="subcellular location">
    <subcellularLocation>
        <location evidence="1 7">Cell inner membrane</location>
        <topology evidence="1 7">Multi-pass membrane protein</topology>
    </subcellularLocation>
</comment>
<feature type="transmembrane region" description="Helical" evidence="7">
    <location>
        <begin position="100"/>
        <end position="120"/>
    </location>
</feature>
<dbReference type="PANTHER" id="PTHR33362">
    <property type="entry name" value="SIALIC ACID TRAP TRANSPORTER PERMEASE PROTEIN SIAT-RELATED"/>
    <property type="match status" value="1"/>
</dbReference>
<comment type="subunit">
    <text evidence="7">The complex comprises the extracytoplasmic solute receptor protein and the two transmembrane proteins.</text>
</comment>
<keyword evidence="6 7" id="KW-0472">Membrane</keyword>
<evidence type="ECO:0000256" key="2">
    <source>
        <dbReference type="ARBA" id="ARBA00022475"/>
    </source>
</evidence>
<evidence type="ECO:0000259" key="8">
    <source>
        <dbReference type="Pfam" id="PF06808"/>
    </source>
</evidence>
<keyword evidence="10" id="KW-1185">Reference proteome</keyword>
<evidence type="ECO:0000256" key="7">
    <source>
        <dbReference type="RuleBase" id="RU369079"/>
    </source>
</evidence>
<dbReference type="PIRSF" id="PIRSF006066">
    <property type="entry name" value="HI0050"/>
    <property type="match status" value="1"/>
</dbReference>
<name>A0ABT2LTE6_9HYPH</name>
<keyword evidence="2" id="KW-1003">Cell membrane</keyword>
<comment type="caution">
    <text evidence="9">The sequence shown here is derived from an EMBL/GenBank/DDBJ whole genome shotgun (WGS) entry which is preliminary data.</text>
</comment>
<keyword evidence="3 7" id="KW-0997">Cell inner membrane</keyword>
<evidence type="ECO:0000313" key="9">
    <source>
        <dbReference type="EMBL" id="MCT7377811.1"/>
    </source>
</evidence>
<dbReference type="InterPro" id="IPR010656">
    <property type="entry name" value="DctM"/>
</dbReference>
<evidence type="ECO:0000256" key="1">
    <source>
        <dbReference type="ARBA" id="ARBA00004429"/>
    </source>
</evidence>
<dbReference type="RefSeq" id="WP_260906504.1">
    <property type="nucleotide sequence ID" value="NZ_JAOCZP010000009.1"/>
</dbReference>
<evidence type="ECO:0000256" key="6">
    <source>
        <dbReference type="ARBA" id="ARBA00023136"/>
    </source>
</evidence>
<feature type="transmembrane region" description="Helical" evidence="7">
    <location>
        <begin position="369"/>
        <end position="398"/>
    </location>
</feature>
<feature type="transmembrane region" description="Helical" evidence="7">
    <location>
        <begin position="344"/>
        <end position="363"/>
    </location>
</feature>
<proteinExistence type="inferred from homology"/>
<dbReference type="EMBL" id="JAOCZP010000009">
    <property type="protein sequence ID" value="MCT7377811.1"/>
    <property type="molecule type" value="Genomic_DNA"/>
</dbReference>
<reference evidence="9 10" key="1">
    <citation type="submission" date="2022-09" db="EMBL/GenBank/DDBJ databases">
        <title>Chelativorans salina sp. nov., a novel slightly halophilic bacterium isolated from a saline lake sediment enrichment.</title>
        <authorList>
            <person name="Gao L."/>
            <person name="Fang B.-Z."/>
            <person name="Li W.-J."/>
        </authorList>
    </citation>
    <scope>NUCLEOTIDE SEQUENCE [LARGE SCALE GENOMIC DNA]</scope>
    <source>
        <strain evidence="9 10">EGI FJ00035</strain>
    </source>
</reference>
<comment type="similarity">
    <text evidence="7">Belongs to the TRAP transporter large permease family.</text>
</comment>
<feature type="transmembrane region" description="Helical" evidence="7">
    <location>
        <begin position="30"/>
        <end position="48"/>
    </location>
</feature>
<keyword evidence="7" id="KW-0813">Transport</keyword>
<protein>
    <recommendedName>
        <fullName evidence="7">TRAP transporter large permease protein</fullName>
    </recommendedName>
</protein>
<sequence length="440" mass="45991">MMDSFALGLAGLLALLALIAIRVPVAYTMVLVGIIGTMLQTGPAIVLNQLKDLAYAQFSNYDLTVLPMFILMGGLAARIGLSSDLFRGANAWLGRFPGGVAMAAVAACAGFGALSGSSTATASTMGQVALPELRRYKFSPALATGTVAAGGTLGILIPPSVVLIVYAIIVEANIVTMFAAALLPGILAMVLFIATIAIYVWAIPGAGPTGHKVPRDELLQATLAIVPVIVIFGIVIGGIYAGIYNPTPAAAIGVFLVGVYGIVRGRLDWLGFRGALLETARTSGMIFLILLGAELLKIFMARAGVPQAAAAALHDSALPALAILVMIIVAFLILGCLMDSLSMVILAIPFFWPIVSGLEFGLGPQELKIWFGIIILVVVELGLITPPVGLNVFIINSLSPDVPMRETFKGVMPFFASEIVRVTLLIAFPGITLLLPRLLQ</sequence>
<dbReference type="Pfam" id="PF06808">
    <property type="entry name" value="DctM"/>
    <property type="match status" value="1"/>
</dbReference>
<dbReference type="PANTHER" id="PTHR33362:SF5">
    <property type="entry name" value="C4-DICARBOXYLATE TRAP TRANSPORTER LARGE PERMEASE PROTEIN DCTM"/>
    <property type="match status" value="1"/>
</dbReference>
<comment type="function">
    <text evidence="7">Part of the tripartite ATP-independent periplasmic (TRAP) transport system.</text>
</comment>
<evidence type="ECO:0000256" key="5">
    <source>
        <dbReference type="ARBA" id="ARBA00022989"/>
    </source>
</evidence>
<organism evidence="9 10">
    <name type="scientific">Chelativorans salis</name>
    <dbReference type="NCBI Taxonomy" id="2978478"/>
    <lineage>
        <taxon>Bacteria</taxon>
        <taxon>Pseudomonadati</taxon>
        <taxon>Pseudomonadota</taxon>
        <taxon>Alphaproteobacteria</taxon>
        <taxon>Hyphomicrobiales</taxon>
        <taxon>Phyllobacteriaceae</taxon>
        <taxon>Chelativorans</taxon>
    </lineage>
</organism>
<dbReference type="InterPro" id="IPR004681">
    <property type="entry name" value="TRAP_DctM"/>
</dbReference>
<accession>A0ABT2LTE6</accession>
<dbReference type="NCBIfam" id="TIGR00786">
    <property type="entry name" value="dctM"/>
    <property type="match status" value="1"/>
</dbReference>
<feature type="transmembrane region" description="Helical" evidence="7">
    <location>
        <begin position="419"/>
        <end position="439"/>
    </location>
</feature>
<feature type="transmembrane region" description="Helical" evidence="7">
    <location>
        <begin position="60"/>
        <end position="80"/>
    </location>
</feature>
<evidence type="ECO:0000256" key="4">
    <source>
        <dbReference type="ARBA" id="ARBA00022692"/>
    </source>
</evidence>
<dbReference type="Proteomes" id="UP001320831">
    <property type="component" value="Unassembled WGS sequence"/>
</dbReference>
<keyword evidence="5 7" id="KW-1133">Transmembrane helix</keyword>